<feature type="domain" description="Ketoreductase" evidence="2">
    <location>
        <begin position="8"/>
        <end position="195"/>
    </location>
</feature>
<dbReference type="NCBIfam" id="NF004203">
    <property type="entry name" value="PRK05653.2-4"/>
    <property type="match status" value="1"/>
</dbReference>
<dbReference type="PANTHER" id="PTHR42760:SF122">
    <property type="entry name" value="NAD(P)-BINDING PROTEIN"/>
    <property type="match status" value="1"/>
</dbReference>
<reference evidence="3 4" key="1">
    <citation type="journal article" date="2020" name="Antonie Van Leeuwenhoek">
        <title>Rhodopirellula heiligendammensis sp. nov., Rhodopirellula pilleata sp. nov., and Rhodopirellula solitaria sp. nov. isolated from natural or artificial marine surfaces in Northern Germany and California, USA, and emended description of the genus Rhodopirellula.</title>
        <authorList>
            <person name="Kallscheuer N."/>
            <person name="Wiegand S."/>
            <person name="Jogler M."/>
            <person name="Boedeker C."/>
            <person name="Peeters S.H."/>
            <person name="Rast P."/>
            <person name="Heuer A."/>
            <person name="Jetten M.S.M."/>
            <person name="Rohde M."/>
            <person name="Jogler C."/>
        </authorList>
    </citation>
    <scope>NUCLEOTIDE SEQUENCE [LARGE SCALE GENOMIC DNA]</scope>
    <source>
        <strain evidence="3 4">Poly21</strain>
    </source>
</reference>
<dbReference type="GO" id="GO:0006633">
    <property type="term" value="P:fatty acid biosynthetic process"/>
    <property type="evidence" value="ECO:0007669"/>
    <property type="project" value="TreeGrafter"/>
</dbReference>
<dbReference type="PRINTS" id="PR00081">
    <property type="entry name" value="GDHRDH"/>
</dbReference>
<evidence type="ECO:0000313" key="3">
    <source>
        <dbReference type="EMBL" id="TWU15653.1"/>
    </source>
</evidence>
<accession>A0A5C6BTV0</accession>
<dbReference type="FunFam" id="3.40.50.720:FF:000084">
    <property type="entry name" value="Short-chain dehydrogenase reductase"/>
    <property type="match status" value="1"/>
</dbReference>
<dbReference type="Pfam" id="PF13561">
    <property type="entry name" value="adh_short_C2"/>
    <property type="match status" value="1"/>
</dbReference>
<dbReference type="InterPro" id="IPR002347">
    <property type="entry name" value="SDR_fam"/>
</dbReference>
<dbReference type="PANTHER" id="PTHR42760">
    <property type="entry name" value="SHORT-CHAIN DEHYDROGENASES/REDUCTASES FAMILY MEMBER"/>
    <property type="match status" value="1"/>
</dbReference>
<evidence type="ECO:0000259" key="2">
    <source>
        <dbReference type="SMART" id="SM00822"/>
    </source>
</evidence>
<proteinExistence type="inferred from homology"/>
<evidence type="ECO:0000256" key="1">
    <source>
        <dbReference type="ARBA" id="ARBA00006484"/>
    </source>
</evidence>
<dbReference type="InterPro" id="IPR036291">
    <property type="entry name" value="NAD(P)-bd_dom_sf"/>
</dbReference>
<dbReference type="SUPFAM" id="SSF51735">
    <property type="entry name" value="NAD(P)-binding Rossmann-fold domains"/>
    <property type="match status" value="1"/>
</dbReference>
<dbReference type="GO" id="GO:0047936">
    <property type="term" value="F:glucose 1-dehydrogenase [NAD(P)+] activity"/>
    <property type="evidence" value="ECO:0007669"/>
    <property type="project" value="UniProtKB-EC"/>
</dbReference>
<comment type="similarity">
    <text evidence="1">Belongs to the short-chain dehydrogenases/reductases (SDR) family.</text>
</comment>
<dbReference type="Proteomes" id="UP000319908">
    <property type="component" value="Unassembled WGS sequence"/>
</dbReference>
<name>A0A5C6BTV0_9BACT</name>
<dbReference type="Gene3D" id="3.40.50.720">
    <property type="entry name" value="NAD(P)-binding Rossmann-like Domain"/>
    <property type="match status" value="1"/>
</dbReference>
<dbReference type="RefSeq" id="WP_146407479.1">
    <property type="nucleotide sequence ID" value="NZ_SJPU01000002.1"/>
</dbReference>
<dbReference type="InterPro" id="IPR057326">
    <property type="entry name" value="KR_dom"/>
</dbReference>
<dbReference type="GO" id="GO:0048038">
    <property type="term" value="F:quinone binding"/>
    <property type="evidence" value="ECO:0007669"/>
    <property type="project" value="TreeGrafter"/>
</dbReference>
<keyword evidence="4" id="KW-1185">Reference proteome</keyword>
<keyword evidence="3" id="KW-0560">Oxidoreductase</keyword>
<sequence length="262" mass="27597">MKIDLRGRVYVVTGGSDGIGKGIAETVAECGGKVAIISRDEHAMQSVVQAIGAAGGEAFYAAADVSKNDQMRDAFRSIVDHFGSIDGVVANAGTNGTWAPVDELTLEDWERTINVNLTGTFLTVHHSVPYLRDRGGGSIVIISSINGTRTFTNEGASAYATSKAGQLAFGKMLALELAKSKIRVNILCPGGIKSNIHQKTERDNLEAIEIPVNYPEGEIPLTAGEMGDPIDVAAMAAFLLSDLASHITGTPVWIDGGQSLLQ</sequence>
<dbReference type="PRINTS" id="PR00080">
    <property type="entry name" value="SDRFAMILY"/>
</dbReference>
<dbReference type="CDD" id="cd05233">
    <property type="entry name" value="SDR_c"/>
    <property type="match status" value="1"/>
</dbReference>
<dbReference type="SMART" id="SM00822">
    <property type="entry name" value="PKS_KR"/>
    <property type="match status" value="1"/>
</dbReference>
<dbReference type="EMBL" id="SJPU01000002">
    <property type="protein sequence ID" value="TWU15653.1"/>
    <property type="molecule type" value="Genomic_DNA"/>
</dbReference>
<dbReference type="AlphaFoldDB" id="A0A5C6BTV0"/>
<evidence type="ECO:0000313" key="4">
    <source>
        <dbReference type="Proteomes" id="UP000319908"/>
    </source>
</evidence>
<organism evidence="3 4">
    <name type="scientific">Allorhodopirellula heiligendammensis</name>
    <dbReference type="NCBI Taxonomy" id="2714739"/>
    <lineage>
        <taxon>Bacteria</taxon>
        <taxon>Pseudomonadati</taxon>
        <taxon>Planctomycetota</taxon>
        <taxon>Planctomycetia</taxon>
        <taxon>Pirellulales</taxon>
        <taxon>Pirellulaceae</taxon>
        <taxon>Allorhodopirellula</taxon>
    </lineage>
</organism>
<protein>
    <submittedName>
        <fullName evidence="3">Glucose 1-dehydrogenase 2</fullName>
        <ecNumber evidence="3">1.1.1.47</ecNumber>
    </submittedName>
</protein>
<gene>
    <name evidence="3" type="primary">ycdF_3</name>
    <name evidence="3" type="ORF">Poly21_28500</name>
</gene>
<dbReference type="OrthoDB" id="9803333at2"/>
<comment type="caution">
    <text evidence="3">The sequence shown here is derived from an EMBL/GenBank/DDBJ whole genome shotgun (WGS) entry which is preliminary data.</text>
</comment>
<dbReference type="EC" id="1.1.1.47" evidence="3"/>